<reference evidence="1" key="1">
    <citation type="journal article" date="2008" name="Nature">
        <title>The amphioxus genome and the evolution of the chordate karyotype.</title>
        <authorList>
            <consortium name="US DOE Joint Genome Institute (JGI-PGF)"/>
            <person name="Putnam N.H."/>
            <person name="Butts T."/>
            <person name="Ferrier D.E.K."/>
            <person name="Furlong R.F."/>
            <person name="Hellsten U."/>
            <person name="Kawashima T."/>
            <person name="Robinson-Rechavi M."/>
            <person name="Shoguchi E."/>
            <person name="Terry A."/>
            <person name="Yu J.-K."/>
            <person name="Benito-Gutierrez E.L."/>
            <person name="Dubchak I."/>
            <person name="Garcia-Fernandez J."/>
            <person name="Gibson-Brown J.J."/>
            <person name="Grigoriev I.V."/>
            <person name="Horton A.C."/>
            <person name="de Jong P.J."/>
            <person name="Jurka J."/>
            <person name="Kapitonov V.V."/>
            <person name="Kohara Y."/>
            <person name="Kuroki Y."/>
            <person name="Lindquist E."/>
            <person name="Lucas S."/>
            <person name="Osoegawa K."/>
            <person name="Pennacchio L.A."/>
            <person name="Salamov A.A."/>
            <person name="Satou Y."/>
            <person name="Sauka-Spengler T."/>
            <person name="Schmutz J."/>
            <person name="Shin-I T."/>
            <person name="Toyoda A."/>
            <person name="Bronner-Fraser M."/>
            <person name="Fujiyama A."/>
            <person name="Holland L.Z."/>
            <person name="Holland P.W.H."/>
            <person name="Satoh N."/>
            <person name="Rokhsar D.S."/>
        </authorList>
    </citation>
    <scope>NUCLEOTIDE SEQUENCE [LARGE SCALE GENOMIC DNA]</scope>
    <source>
        <strain evidence="1">S238N-H82</strain>
        <tissue evidence="1">Testes</tissue>
    </source>
</reference>
<dbReference type="eggNOG" id="KOG0730">
    <property type="taxonomic scope" value="Eukaryota"/>
</dbReference>
<dbReference type="AlphaFoldDB" id="C3ZB15"/>
<name>C3ZB15_BRAFL</name>
<dbReference type="EMBL" id="GG666603">
    <property type="protein sequence ID" value="EEN50052.1"/>
    <property type="molecule type" value="Genomic_DNA"/>
</dbReference>
<sequence length="126" mass="14075">MTDTELSADLEEAKAEAPRAIGSLISLGEVFPREEEQALLSKIEKRLAAIFPPGTLRTTQVYALVLWFTKKWLMSQYETSVSVEKPDSDQAKLHIYMYLHLELTLDCGATFERTQPDEGKAGRVGG</sequence>
<accession>C3ZB15</accession>
<protein>
    <submittedName>
        <fullName evidence="1">Uncharacterized protein</fullName>
    </submittedName>
</protein>
<organism>
    <name type="scientific">Branchiostoma floridae</name>
    <name type="common">Florida lancelet</name>
    <name type="synonym">Amphioxus</name>
    <dbReference type="NCBI Taxonomy" id="7739"/>
    <lineage>
        <taxon>Eukaryota</taxon>
        <taxon>Metazoa</taxon>
        <taxon>Chordata</taxon>
        <taxon>Cephalochordata</taxon>
        <taxon>Leptocardii</taxon>
        <taxon>Amphioxiformes</taxon>
        <taxon>Branchiostomatidae</taxon>
        <taxon>Branchiostoma</taxon>
    </lineage>
</organism>
<proteinExistence type="predicted"/>
<dbReference type="InParanoid" id="C3ZB15"/>
<gene>
    <name evidence="1" type="ORF">BRAFLDRAFT_68519</name>
</gene>
<evidence type="ECO:0000313" key="1">
    <source>
        <dbReference type="EMBL" id="EEN50052.1"/>
    </source>
</evidence>